<comment type="caution">
    <text evidence="1">The sequence shown here is derived from an EMBL/GenBank/DDBJ whole genome shotgun (WGS) entry which is preliminary data.</text>
</comment>
<dbReference type="EMBL" id="CM020620">
    <property type="protein sequence ID" value="KAK1869182.1"/>
    <property type="molecule type" value="Genomic_DNA"/>
</dbReference>
<proteinExistence type="predicted"/>
<accession>A0ACC3CG67</accession>
<gene>
    <name evidence="1" type="ORF">I4F81_011663</name>
</gene>
<dbReference type="Proteomes" id="UP000798662">
    <property type="component" value="Chromosome 3"/>
</dbReference>
<protein>
    <submittedName>
        <fullName evidence="1">Uncharacterized protein</fullName>
    </submittedName>
</protein>
<keyword evidence="2" id="KW-1185">Reference proteome</keyword>
<organism evidence="1 2">
    <name type="scientific">Pyropia yezoensis</name>
    <name type="common">Susabi-nori</name>
    <name type="synonym">Porphyra yezoensis</name>
    <dbReference type="NCBI Taxonomy" id="2788"/>
    <lineage>
        <taxon>Eukaryota</taxon>
        <taxon>Rhodophyta</taxon>
        <taxon>Bangiophyceae</taxon>
        <taxon>Bangiales</taxon>
        <taxon>Bangiaceae</taxon>
        <taxon>Pyropia</taxon>
    </lineage>
</organism>
<sequence length="426" mass="41841">MKGFAGQSASTTSSWGAASPMSRRATPTIVGGRPPLAVLAPYMATPPAGTALTLDGLRAMRAARAAAARAAARQLRTAGGSPSSAAAAASAASAVFGGNGREGGVAAAAGRAAARPRTARVRGRGSTVPPAVLRNARDYARHRSVPFVAPSAGAGAAAAATMSASASLAIIPSVPVAWAPAAAVAVAAPGATVGDRLQSAAAVLGVPSPADVADAVRVRAARSSSRPPPSAVTAAAVVGVVAALAATSGVLLSSAVTIAAAAATVTAVQTYWDDAAAAFDDAHILSPSMADAFELGARPRGAAGPIDSGGPSAVGFTAGPTVDVTPNPSTASTGRRPRARRPAPSARRRRPPREVPLSPSFTSARDGAAASPVLALALAVVDVVAARVETAGGTLVRRVTDAAPFSPPAAASRGWSGMRTFRRRRP</sequence>
<reference evidence="1" key="1">
    <citation type="submission" date="2019-11" db="EMBL/GenBank/DDBJ databases">
        <title>Nori genome reveals adaptations in red seaweeds to the harsh intertidal environment.</title>
        <authorList>
            <person name="Wang D."/>
            <person name="Mao Y."/>
        </authorList>
    </citation>
    <scope>NUCLEOTIDE SEQUENCE</scope>
    <source>
        <tissue evidence="1">Gametophyte</tissue>
    </source>
</reference>
<name>A0ACC3CG67_PYRYE</name>
<evidence type="ECO:0000313" key="1">
    <source>
        <dbReference type="EMBL" id="KAK1869182.1"/>
    </source>
</evidence>
<evidence type="ECO:0000313" key="2">
    <source>
        <dbReference type="Proteomes" id="UP000798662"/>
    </source>
</evidence>